<protein>
    <recommendedName>
        <fullName evidence="3">RNase NYN domain-containing protein</fullName>
    </recommendedName>
</protein>
<evidence type="ECO:0008006" key="3">
    <source>
        <dbReference type="Google" id="ProtNLM"/>
    </source>
</evidence>
<evidence type="ECO:0000313" key="1">
    <source>
        <dbReference type="EMBL" id="OOW67192.1"/>
    </source>
</evidence>
<dbReference type="EMBL" id="LOJW01000044">
    <property type="protein sequence ID" value="OOW67192.1"/>
    <property type="molecule type" value="Genomic_DNA"/>
</dbReference>
<accession>A0A1T1NVL4</accession>
<sequence length="402" mass="45331">MEYNPYRLELEKLTGEVERARSALDQVSKDCQRYSQYDLAGVQSKAEAVRQVLTRRSAKVADLTRRVQGANATIIDLSKRSSIGINPLFWFSDERKRLLQRREEAVRVGAELIQEMEDAKLSLQKAQEFSEQVNDSVAWYSAFDHTANDISKQTLESRIVEIGAALPALREKSAALDLELAPLLLDLNVQNSRRTAAESRMALAERYNRRLNSAANSYEKRIVHEECRAELGSGSPSQVIERSRRDREAAERSIAKIKKHLGQVAQRQSRRIDRLVFDGNNLCHDKEGVFIGLGPLKAIVCALQTEAKKIFVFDESIRTRHRLNGQQIREVLGPGVTVHIVNGAADEIVLNLAPDSHDYVVSNDRFVEYRSKAAVKKGRIFQHEIVENRVIIKDLGVSASFG</sequence>
<proteinExistence type="predicted"/>
<reference evidence="1 2" key="1">
    <citation type="submission" date="2015-12" db="EMBL/GenBank/DDBJ databases">
        <authorList>
            <person name="Shamseldin A."/>
            <person name="Moawad H."/>
            <person name="Abd El-Rahim W.M."/>
            <person name="Sadowsky M.J."/>
        </authorList>
    </citation>
    <scope>NUCLEOTIDE SEQUENCE [LARGE SCALE GENOMIC DNA]</scope>
    <source>
        <strain evidence="1 2">LMG9050</strain>
    </source>
</reference>
<dbReference type="AlphaFoldDB" id="A0A1T1NVL4"/>
<dbReference type="Proteomes" id="UP000190559">
    <property type="component" value="Unassembled WGS sequence"/>
</dbReference>
<dbReference type="Gene3D" id="1.20.1480.30">
    <property type="entry name" value="Designed four-helix bundle protein"/>
    <property type="match status" value="1"/>
</dbReference>
<organism evidence="1 2">
    <name type="scientific">Xanthomonas axonopodis pv. melhusii</name>
    <dbReference type="NCBI Taxonomy" id="487834"/>
    <lineage>
        <taxon>Bacteria</taxon>
        <taxon>Pseudomonadati</taxon>
        <taxon>Pseudomonadota</taxon>
        <taxon>Gammaproteobacteria</taxon>
        <taxon>Lysobacterales</taxon>
        <taxon>Lysobacteraceae</taxon>
        <taxon>Xanthomonas</taxon>
    </lineage>
</organism>
<name>A0A1T1NVL4_9XANT</name>
<evidence type="ECO:0000313" key="2">
    <source>
        <dbReference type="Proteomes" id="UP000190559"/>
    </source>
</evidence>
<gene>
    <name evidence="1" type="ORF">Xmlh_18050</name>
</gene>
<dbReference type="RefSeq" id="WP_078564847.1">
    <property type="nucleotide sequence ID" value="NZ_LOJW01000044.1"/>
</dbReference>
<comment type="caution">
    <text evidence="1">The sequence shown here is derived from an EMBL/GenBank/DDBJ whole genome shotgun (WGS) entry which is preliminary data.</text>
</comment>